<keyword evidence="3" id="KW-1003">Cell membrane</keyword>
<dbReference type="EMBL" id="JAFDVD010000017">
    <property type="protein sequence ID" value="MBM6401791.1"/>
    <property type="molecule type" value="Genomic_DNA"/>
</dbReference>
<feature type="chain" id="PRO_5045716621" evidence="4">
    <location>
        <begin position="19"/>
        <end position="230"/>
    </location>
</feature>
<evidence type="ECO:0000313" key="6">
    <source>
        <dbReference type="Proteomes" id="UP001430172"/>
    </source>
</evidence>
<keyword evidence="6" id="KW-1185">Reference proteome</keyword>
<gene>
    <name evidence="5" type="ORF">JQN70_15450</name>
</gene>
<dbReference type="CDD" id="cd16334">
    <property type="entry name" value="LppX-like"/>
    <property type="match status" value="1"/>
</dbReference>
<comment type="similarity">
    <text evidence="2">Belongs to the LppX/LprAFG lipoprotein family.</text>
</comment>
<comment type="subcellular location">
    <subcellularLocation>
        <location evidence="1">Cell envelope</location>
    </subcellularLocation>
</comment>
<dbReference type="Proteomes" id="UP001430172">
    <property type="component" value="Unassembled WGS sequence"/>
</dbReference>
<keyword evidence="3" id="KW-0472">Membrane</keyword>
<dbReference type="InterPro" id="IPR029046">
    <property type="entry name" value="LolA/LolB/LppX"/>
</dbReference>
<keyword evidence="5" id="KW-0449">Lipoprotein</keyword>
<dbReference type="SUPFAM" id="SSF89392">
    <property type="entry name" value="Prokaryotic lipoproteins and lipoprotein localization factors"/>
    <property type="match status" value="1"/>
</dbReference>
<reference evidence="5" key="1">
    <citation type="submission" date="2021-02" db="EMBL/GenBank/DDBJ databases">
        <title>Phycicoccus sp. MQZ13P-5T, whole genome shotgun sequence.</title>
        <authorList>
            <person name="Tuo L."/>
        </authorList>
    </citation>
    <scope>NUCLEOTIDE SEQUENCE</scope>
    <source>
        <strain evidence="5">MQZ13P-5</strain>
    </source>
</reference>
<dbReference type="PROSITE" id="PS51257">
    <property type="entry name" value="PROKAR_LIPOPROTEIN"/>
    <property type="match status" value="1"/>
</dbReference>
<proteinExistence type="inferred from homology"/>
<evidence type="ECO:0000313" key="5">
    <source>
        <dbReference type="EMBL" id="MBM6401791.1"/>
    </source>
</evidence>
<evidence type="ECO:0000256" key="2">
    <source>
        <dbReference type="ARBA" id="ARBA00009194"/>
    </source>
</evidence>
<keyword evidence="4" id="KW-0732">Signal</keyword>
<dbReference type="RefSeq" id="WP_204132262.1">
    <property type="nucleotide sequence ID" value="NZ_JAFDVD010000017.1"/>
</dbReference>
<evidence type="ECO:0000256" key="1">
    <source>
        <dbReference type="ARBA" id="ARBA00004196"/>
    </source>
</evidence>
<dbReference type="InterPro" id="IPR009830">
    <property type="entry name" value="LppX/LprAFG"/>
</dbReference>
<organism evidence="5 6">
    <name type="scientific">Phycicoccus sonneratiae</name>
    <dbReference type="NCBI Taxonomy" id="2807628"/>
    <lineage>
        <taxon>Bacteria</taxon>
        <taxon>Bacillati</taxon>
        <taxon>Actinomycetota</taxon>
        <taxon>Actinomycetes</taxon>
        <taxon>Micrococcales</taxon>
        <taxon>Intrasporangiaceae</taxon>
        <taxon>Phycicoccus</taxon>
    </lineage>
</organism>
<evidence type="ECO:0000256" key="3">
    <source>
        <dbReference type="ARBA" id="ARBA00022475"/>
    </source>
</evidence>
<protein>
    <submittedName>
        <fullName evidence="5">LppX_LprAFG lipoprotein</fullName>
    </submittedName>
</protein>
<evidence type="ECO:0000256" key="4">
    <source>
        <dbReference type="SAM" id="SignalP"/>
    </source>
</evidence>
<dbReference type="Pfam" id="PF07161">
    <property type="entry name" value="LppX_LprAFG"/>
    <property type="match status" value="1"/>
</dbReference>
<accession>A0ABS2CPI7</accession>
<comment type="caution">
    <text evidence="5">The sequence shown here is derived from an EMBL/GenBank/DDBJ whole genome shotgun (WGS) entry which is preliminary data.</text>
</comment>
<dbReference type="Gene3D" id="2.50.20.20">
    <property type="match status" value="1"/>
</dbReference>
<name>A0ABS2CPI7_9MICO</name>
<feature type="signal peptide" evidence="4">
    <location>
        <begin position="1"/>
        <end position="18"/>
    </location>
</feature>
<sequence>MRRRPVLALLAAATLLVAGCDGGGDEAPAKSPTQRLEAARAALASAGSVALDLASTDVPATENGVSAAKGQGVVDAAEPKFEGTITGTVRGVAATVDVIAVGEDAYLKLFTPDFEKFDLSTLNAPNPAGFFDPADGIAGLLPQTGSPKAGGQVRAGKEVLTQISGTLPAQRVSDLFHLGDGTGTYRVTFGLTDADQLRTATLVGPFFEGGDSTYTLTLTDYGKPVEITRP</sequence>